<dbReference type="InterPro" id="IPR001017">
    <property type="entry name" value="DH_E1"/>
</dbReference>
<dbReference type="KEGG" id="brz:CFK38_00790"/>
<gene>
    <name evidence="6" type="ORF">CFK38_00790</name>
</gene>
<dbReference type="PANTHER" id="PTHR11516">
    <property type="entry name" value="PYRUVATE DEHYDROGENASE E1 COMPONENT, ALPHA SUBUNIT BACTERIAL AND ORGANELLAR"/>
    <property type="match status" value="1"/>
</dbReference>
<dbReference type="Pfam" id="PF00676">
    <property type="entry name" value="E1_dh"/>
    <property type="match status" value="1"/>
</dbReference>
<sequence length="366" mass="38254">MSTPTTGESTAAGPGPDALLSDPGTAGEALATMWRIRLFEEAVEDLYGRGMMHGTMHLSIGMEAVPTGTCLNLEEGDQITSTHRGHGHCIARGADLGRMMAELLAKDNGYCRGRGGSMHIADVATGNLGANGIVAGGVPIAAGAGLTNQLTGNGRVAVCFHGDGAVGEGAWHEALTLASMWNLPVVFVCENNQYGMSMSSHKAFKVENLAVKAIGYGIPGESVDGNDVHAVADATGRAIDRARAGEGPSFVEAVTYRWRGHSKSDKNRYRSKEEIAEWKEKDPIAAFAHHLLEAGILDQDQLDALQADARTAIREAVVFGTQGEDPDPAALLDAVYAPSAVDATDTRDAETALTAGATTDDAEAGR</sequence>
<proteinExistence type="predicted"/>
<reference evidence="7" key="1">
    <citation type="submission" date="2017-09" db="EMBL/GenBank/DDBJ databases">
        <title>Brachybacterium sp. VM2412.</title>
        <authorList>
            <person name="Tak E.J."/>
            <person name="Bae J.-W."/>
        </authorList>
    </citation>
    <scope>NUCLEOTIDE SEQUENCE [LARGE SCALE GENOMIC DNA]</scope>
    <source>
        <strain evidence="7">VM2412</strain>
    </source>
</reference>
<feature type="domain" description="Dehydrogenase E1 component" evidence="5">
    <location>
        <begin position="33"/>
        <end position="322"/>
    </location>
</feature>
<dbReference type="GO" id="GO:0000287">
    <property type="term" value="F:magnesium ion binding"/>
    <property type="evidence" value="ECO:0007669"/>
    <property type="project" value="UniProtKB-ARBA"/>
</dbReference>
<dbReference type="Gene3D" id="3.40.50.970">
    <property type="match status" value="1"/>
</dbReference>
<feature type="region of interest" description="Disordered" evidence="4">
    <location>
        <begin position="344"/>
        <end position="366"/>
    </location>
</feature>
<evidence type="ECO:0000313" key="7">
    <source>
        <dbReference type="Proteomes" id="UP000218165"/>
    </source>
</evidence>
<evidence type="ECO:0000256" key="1">
    <source>
        <dbReference type="ARBA" id="ARBA00001964"/>
    </source>
</evidence>
<dbReference type="CDD" id="cd02000">
    <property type="entry name" value="TPP_E1_PDC_ADC_BCADC"/>
    <property type="match status" value="1"/>
</dbReference>
<accession>A0A291GJ56</accession>
<dbReference type="GO" id="GO:0006086">
    <property type="term" value="P:pyruvate decarboxylation to acetyl-CoA"/>
    <property type="evidence" value="ECO:0007669"/>
    <property type="project" value="TreeGrafter"/>
</dbReference>
<evidence type="ECO:0000256" key="3">
    <source>
        <dbReference type="ARBA" id="ARBA00023052"/>
    </source>
</evidence>
<evidence type="ECO:0000313" key="6">
    <source>
        <dbReference type="EMBL" id="ATG50218.1"/>
    </source>
</evidence>
<dbReference type="SUPFAM" id="SSF52518">
    <property type="entry name" value="Thiamin diphosphate-binding fold (THDP-binding)"/>
    <property type="match status" value="1"/>
</dbReference>
<dbReference type="EMBL" id="CP023563">
    <property type="protein sequence ID" value="ATG50218.1"/>
    <property type="molecule type" value="Genomic_DNA"/>
</dbReference>
<dbReference type="GO" id="GO:0004739">
    <property type="term" value="F:pyruvate dehydrogenase (acetyl-transferring) activity"/>
    <property type="evidence" value="ECO:0007669"/>
    <property type="project" value="TreeGrafter"/>
</dbReference>
<keyword evidence="2" id="KW-0560">Oxidoreductase</keyword>
<dbReference type="InterPro" id="IPR050642">
    <property type="entry name" value="PDH_E1_Alpha_Subunit"/>
</dbReference>
<dbReference type="Proteomes" id="UP000218165">
    <property type="component" value="Chromosome"/>
</dbReference>
<protein>
    <submittedName>
        <fullName evidence="6">Pyruvate dehydrogenase (Acetyl-transferring) E1 component subunit alpha</fullName>
    </submittedName>
</protein>
<keyword evidence="3" id="KW-0786">Thiamine pyrophosphate</keyword>
<organism evidence="6 7">
    <name type="scientific">Brachybacterium vulturis</name>
    <dbReference type="NCBI Taxonomy" id="2017484"/>
    <lineage>
        <taxon>Bacteria</taxon>
        <taxon>Bacillati</taxon>
        <taxon>Actinomycetota</taxon>
        <taxon>Actinomycetes</taxon>
        <taxon>Micrococcales</taxon>
        <taxon>Dermabacteraceae</taxon>
        <taxon>Brachybacterium</taxon>
    </lineage>
</organism>
<dbReference type="AlphaFoldDB" id="A0A291GJ56"/>
<evidence type="ECO:0000256" key="4">
    <source>
        <dbReference type="SAM" id="MobiDB-lite"/>
    </source>
</evidence>
<name>A0A291GJ56_9MICO</name>
<evidence type="ECO:0000259" key="5">
    <source>
        <dbReference type="Pfam" id="PF00676"/>
    </source>
</evidence>
<keyword evidence="7" id="KW-1185">Reference proteome</keyword>
<evidence type="ECO:0000256" key="2">
    <source>
        <dbReference type="ARBA" id="ARBA00023002"/>
    </source>
</evidence>
<dbReference type="PANTHER" id="PTHR11516:SF60">
    <property type="entry name" value="PYRUVATE DEHYDROGENASE E1 COMPONENT SUBUNIT ALPHA"/>
    <property type="match status" value="1"/>
</dbReference>
<keyword evidence="6" id="KW-0670">Pyruvate</keyword>
<dbReference type="InterPro" id="IPR029061">
    <property type="entry name" value="THDP-binding"/>
</dbReference>
<comment type="cofactor">
    <cofactor evidence="1">
        <name>thiamine diphosphate</name>
        <dbReference type="ChEBI" id="CHEBI:58937"/>
    </cofactor>
</comment>
<feature type="region of interest" description="Disordered" evidence="4">
    <location>
        <begin position="1"/>
        <end position="24"/>
    </location>
</feature>
<dbReference type="OrthoDB" id="9766715at2"/>
<dbReference type="RefSeq" id="WP_096801358.1">
    <property type="nucleotide sequence ID" value="NZ_CP023563.1"/>
</dbReference>